<keyword evidence="1" id="KW-0520">NAD</keyword>
<dbReference type="PROSITE" id="PS50104">
    <property type="entry name" value="TIR"/>
    <property type="match status" value="1"/>
</dbReference>
<dbReference type="InterPro" id="IPR035897">
    <property type="entry name" value="Toll_tir_struct_dom_sf"/>
</dbReference>
<dbReference type="InterPro" id="IPR002182">
    <property type="entry name" value="NB-ARC"/>
</dbReference>
<dbReference type="CDD" id="cd00009">
    <property type="entry name" value="AAA"/>
    <property type="match status" value="1"/>
</dbReference>
<dbReference type="GO" id="GO:0007165">
    <property type="term" value="P:signal transduction"/>
    <property type="evidence" value="ECO:0007669"/>
    <property type="project" value="InterPro"/>
</dbReference>
<dbReference type="Gene3D" id="3.40.50.300">
    <property type="entry name" value="P-loop containing nucleotide triphosphate hydrolases"/>
    <property type="match status" value="1"/>
</dbReference>
<name>G7KJR6_MEDTR</name>
<proteinExistence type="predicted"/>
<evidence type="ECO:0000313" key="3">
    <source>
        <dbReference type="EMBL" id="AES76310.1"/>
    </source>
</evidence>
<dbReference type="InterPro" id="IPR003593">
    <property type="entry name" value="AAA+_ATPase"/>
</dbReference>
<protein>
    <submittedName>
        <fullName evidence="3">Disease resistance protein (TIR-NBS-LRR class)</fullName>
    </submittedName>
</protein>
<dbReference type="OMA" id="FAGHEYH"/>
<dbReference type="PaxDb" id="3880-AES76310"/>
<dbReference type="Gene3D" id="1.10.8.430">
    <property type="entry name" value="Helical domain of apoptotic protease-activating factors"/>
    <property type="match status" value="1"/>
</dbReference>
<dbReference type="InterPro" id="IPR042197">
    <property type="entry name" value="Apaf_helical"/>
</dbReference>
<reference evidence="3 5" key="2">
    <citation type="journal article" date="2014" name="BMC Genomics">
        <title>An improved genome release (version Mt4.0) for the model legume Medicago truncatula.</title>
        <authorList>
            <person name="Tang H."/>
            <person name="Krishnakumar V."/>
            <person name="Bidwell S."/>
            <person name="Rosen B."/>
            <person name="Chan A."/>
            <person name="Zhou S."/>
            <person name="Gentzbittel L."/>
            <person name="Childs K.L."/>
            <person name="Yandell M."/>
            <person name="Gundlach H."/>
            <person name="Mayer K.F."/>
            <person name="Schwartz D.C."/>
            <person name="Town C.D."/>
        </authorList>
    </citation>
    <scope>GENOME REANNOTATION</scope>
    <source>
        <strain evidence="4 5">cv. Jemalong A17</strain>
    </source>
</reference>
<evidence type="ECO:0000313" key="5">
    <source>
        <dbReference type="Proteomes" id="UP000002051"/>
    </source>
</evidence>
<organism evidence="3 5">
    <name type="scientific">Medicago truncatula</name>
    <name type="common">Barrel medic</name>
    <name type="synonym">Medicago tribuloides</name>
    <dbReference type="NCBI Taxonomy" id="3880"/>
    <lineage>
        <taxon>Eukaryota</taxon>
        <taxon>Viridiplantae</taxon>
        <taxon>Streptophyta</taxon>
        <taxon>Embryophyta</taxon>
        <taxon>Tracheophyta</taxon>
        <taxon>Spermatophyta</taxon>
        <taxon>Magnoliopsida</taxon>
        <taxon>eudicotyledons</taxon>
        <taxon>Gunneridae</taxon>
        <taxon>Pentapetalae</taxon>
        <taxon>rosids</taxon>
        <taxon>fabids</taxon>
        <taxon>Fabales</taxon>
        <taxon>Fabaceae</taxon>
        <taxon>Papilionoideae</taxon>
        <taxon>50 kb inversion clade</taxon>
        <taxon>NPAAA clade</taxon>
        <taxon>Hologalegina</taxon>
        <taxon>IRL clade</taxon>
        <taxon>Trifolieae</taxon>
        <taxon>Medicago</taxon>
    </lineage>
</organism>
<dbReference type="GO" id="GO:0043531">
    <property type="term" value="F:ADP binding"/>
    <property type="evidence" value="ECO:0007669"/>
    <property type="project" value="InterPro"/>
</dbReference>
<dbReference type="SMART" id="SM00382">
    <property type="entry name" value="AAA"/>
    <property type="match status" value="1"/>
</dbReference>
<evidence type="ECO:0000259" key="2">
    <source>
        <dbReference type="PROSITE" id="PS50104"/>
    </source>
</evidence>
<dbReference type="HOGENOM" id="CLU_001561_2_3_1"/>
<dbReference type="PRINTS" id="PR00364">
    <property type="entry name" value="DISEASERSIST"/>
</dbReference>
<dbReference type="EMBL" id="CM001222">
    <property type="protein sequence ID" value="AES76310.1"/>
    <property type="molecule type" value="Genomic_DNA"/>
</dbReference>
<dbReference type="EnsemblPlants" id="AES76310">
    <property type="protein sequence ID" value="AES76310"/>
    <property type="gene ID" value="MTR_6g075930"/>
</dbReference>
<dbReference type="SUPFAM" id="SSF52540">
    <property type="entry name" value="P-loop containing nucleoside triphosphate hydrolases"/>
    <property type="match status" value="1"/>
</dbReference>
<dbReference type="InterPro" id="IPR027417">
    <property type="entry name" value="P-loop_NTPase"/>
</dbReference>
<dbReference type="PANTHER" id="PTHR11017">
    <property type="entry name" value="LEUCINE-RICH REPEAT-CONTAINING PROTEIN"/>
    <property type="match status" value="1"/>
</dbReference>
<dbReference type="GO" id="GO:0006952">
    <property type="term" value="P:defense response"/>
    <property type="evidence" value="ECO:0007669"/>
    <property type="project" value="InterPro"/>
</dbReference>
<keyword evidence="5" id="KW-1185">Reference proteome</keyword>
<dbReference type="Pfam" id="PF01582">
    <property type="entry name" value="TIR"/>
    <property type="match status" value="1"/>
</dbReference>
<accession>G7KJR6</accession>
<dbReference type="SMART" id="SM00255">
    <property type="entry name" value="TIR"/>
    <property type="match status" value="1"/>
</dbReference>
<dbReference type="FunFam" id="3.40.50.10140:FF:000007">
    <property type="entry name" value="Disease resistance protein (TIR-NBS-LRR class)"/>
    <property type="match status" value="1"/>
</dbReference>
<reference evidence="3 5" key="1">
    <citation type="journal article" date="2011" name="Nature">
        <title>The Medicago genome provides insight into the evolution of rhizobial symbioses.</title>
        <authorList>
            <person name="Young N.D."/>
            <person name="Debelle F."/>
            <person name="Oldroyd G.E."/>
            <person name="Geurts R."/>
            <person name="Cannon S.B."/>
            <person name="Udvardi M.K."/>
            <person name="Benedito V.A."/>
            <person name="Mayer K.F."/>
            <person name="Gouzy J."/>
            <person name="Schoof H."/>
            <person name="Van de Peer Y."/>
            <person name="Proost S."/>
            <person name="Cook D.R."/>
            <person name="Meyers B.C."/>
            <person name="Spannagl M."/>
            <person name="Cheung F."/>
            <person name="De Mita S."/>
            <person name="Krishnakumar V."/>
            <person name="Gundlach H."/>
            <person name="Zhou S."/>
            <person name="Mudge J."/>
            <person name="Bharti A.K."/>
            <person name="Murray J.D."/>
            <person name="Naoumkina M.A."/>
            <person name="Rosen B."/>
            <person name="Silverstein K.A."/>
            <person name="Tang H."/>
            <person name="Rombauts S."/>
            <person name="Zhao P.X."/>
            <person name="Zhou P."/>
            <person name="Barbe V."/>
            <person name="Bardou P."/>
            <person name="Bechner M."/>
            <person name="Bellec A."/>
            <person name="Berger A."/>
            <person name="Berges H."/>
            <person name="Bidwell S."/>
            <person name="Bisseling T."/>
            <person name="Choisne N."/>
            <person name="Couloux A."/>
            <person name="Denny R."/>
            <person name="Deshpande S."/>
            <person name="Dai X."/>
            <person name="Doyle J.J."/>
            <person name="Dudez A.M."/>
            <person name="Farmer A.D."/>
            <person name="Fouteau S."/>
            <person name="Franken C."/>
            <person name="Gibelin C."/>
            <person name="Gish J."/>
            <person name="Goldstein S."/>
            <person name="Gonzalez A.J."/>
            <person name="Green P.J."/>
            <person name="Hallab A."/>
            <person name="Hartog M."/>
            <person name="Hua A."/>
            <person name="Humphray S.J."/>
            <person name="Jeong D.H."/>
            <person name="Jing Y."/>
            <person name="Jocker A."/>
            <person name="Kenton S.M."/>
            <person name="Kim D.J."/>
            <person name="Klee K."/>
            <person name="Lai H."/>
            <person name="Lang C."/>
            <person name="Lin S."/>
            <person name="Macmil S.L."/>
            <person name="Magdelenat G."/>
            <person name="Matthews L."/>
            <person name="McCorrison J."/>
            <person name="Monaghan E.L."/>
            <person name="Mun J.H."/>
            <person name="Najar F.Z."/>
            <person name="Nicholson C."/>
            <person name="Noirot C."/>
            <person name="O'Bleness M."/>
            <person name="Paule C.R."/>
            <person name="Poulain J."/>
            <person name="Prion F."/>
            <person name="Qin B."/>
            <person name="Qu C."/>
            <person name="Retzel E.F."/>
            <person name="Riddle C."/>
            <person name="Sallet E."/>
            <person name="Samain S."/>
            <person name="Samson N."/>
            <person name="Sanders I."/>
            <person name="Saurat O."/>
            <person name="Scarpelli C."/>
            <person name="Schiex T."/>
            <person name="Segurens B."/>
            <person name="Severin A.J."/>
            <person name="Sherrier D.J."/>
            <person name="Shi R."/>
            <person name="Sims S."/>
            <person name="Singer S.R."/>
            <person name="Sinharoy S."/>
            <person name="Sterck L."/>
            <person name="Viollet A."/>
            <person name="Wang B.B."/>
            <person name="Wang K."/>
            <person name="Wang M."/>
            <person name="Wang X."/>
            <person name="Warfsmann J."/>
            <person name="Weissenbach J."/>
            <person name="White D.D."/>
            <person name="White J.D."/>
            <person name="Wiley G.B."/>
            <person name="Wincker P."/>
            <person name="Xing Y."/>
            <person name="Yang L."/>
            <person name="Yao Z."/>
            <person name="Ying F."/>
            <person name="Zhai J."/>
            <person name="Zhou L."/>
            <person name="Zuber A."/>
            <person name="Denarie J."/>
            <person name="Dixon R.A."/>
            <person name="May G.D."/>
            <person name="Schwartz D.C."/>
            <person name="Rogers J."/>
            <person name="Quetier F."/>
            <person name="Town C.D."/>
            <person name="Roe B.A."/>
        </authorList>
    </citation>
    <scope>NUCLEOTIDE SEQUENCE [LARGE SCALE GENOMIC DNA]</scope>
    <source>
        <strain evidence="3">A17</strain>
        <strain evidence="4 5">cv. Jemalong A17</strain>
    </source>
</reference>
<dbReference type="SUPFAM" id="SSF52200">
    <property type="entry name" value="Toll/Interleukin receptor TIR domain"/>
    <property type="match status" value="1"/>
</dbReference>
<dbReference type="STRING" id="3880.G7KJR6"/>
<dbReference type="InterPro" id="IPR000157">
    <property type="entry name" value="TIR_dom"/>
</dbReference>
<dbReference type="Proteomes" id="UP000002051">
    <property type="component" value="Chromosome 6"/>
</dbReference>
<evidence type="ECO:0000256" key="1">
    <source>
        <dbReference type="ARBA" id="ARBA00023027"/>
    </source>
</evidence>
<gene>
    <name evidence="3" type="ordered locus">MTR_6g075930</name>
</gene>
<dbReference type="Pfam" id="PF00931">
    <property type="entry name" value="NB-ARC"/>
    <property type="match status" value="1"/>
</dbReference>
<dbReference type="Gene3D" id="3.40.50.10140">
    <property type="entry name" value="Toll/interleukin-1 receptor homology (TIR) domain"/>
    <property type="match status" value="1"/>
</dbReference>
<dbReference type="PANTHER" id="PTHR11017:SF219">
    <property type="entry name" value="ARCHAEAL ATPASE"/>
    <property type="match status" value="1"/>
</dbReference>
<evidence type="ECO:0000313" key="4">
    <source>
        <dbReference type="EnsemblPlants" id="AES76310"/>
    </source>
</evidence>
<reference evidence="4" key="3">
    <citation type="submission" date="2015-04" db="UniProtKB">
        <authorList>
            <consortium name="EnsemblPlants"/>
        </authorList>
    </citation>
    <scope>IDENTIFICATION</scope>
    <source>
        <strain evidence="4">cv. Jemalong A17</strain>
    </source>
</reference>
<sequence length="495" mass="56315">MAMLQSSVSPPSSFSYGFTYDVFLSFRGIDTRYGFTGNLYSDLCKKGIHTFFDDRELQGGDEITSSLFKVIEESRIFIPVLSINYASSSFCLDELVHIIHCFKENRRLVLPIFYDVEPSHVRHHKGSYGKALDDHIERFQNNKHSMDRLQKWKMALTQTANFSGHQINPRNGYECEFIEKIVKYISNKINHVPLHVADYPVGVESRVLKVNSLMDVGSNGEAQMIGIYGNRGMGKTTLARAVYNFIADQFDGLCFLHDVKILSKLVELEVKLGDVNEGIPVLKQRLHRKKVLLILDDVHKLKQLRVLAGGLDWFGPGSKVIITTRNKQLLASHGIERAYEIDKLNENEALELMRWNAFKYNMVDSNFDRVLRCAVTFSFGIPLVLEVVGSNLFGKNIEEWKSALNQEERIPIKNIIEILKISFDTLDDVLDDALDDALDYFDDDDEDERIPIKNITEILKISFDALDDALDDGLDALDDALDDGLDALEDKCLIM</sequence>
<dbReference type="AlphaFoldDB" id="G7KJR6"/>
<feature type="domain" description="TIR" evidence="2">
    <location>
        <begin position="18"/>
        <end position="189"/>
    </location>
</feature>
<dbReference type="InterPro" id="IPR044974">
    <property type="entry name" value="Disease_R_plants"/>
</dbReference>